<organism evidence="2 3">
    <name type="scientific">Bacillus salipaludis</name>
    <dbReference type="NCBI Taxonomy" id="2547811"/>
    <lineage>
        <taxon>Bacteria</taxon>
        <taxon>Bacillati</taxon>
        <taxon>Bacillota</taxon>
        <taxon>Bacilli</taxon>
        <taxon>Bacillales</taxon>
        <taxon>Bacillaceae</taxon>
        <taxon>Bacillus</taxon>
    </lineage>
</organism>
<keyword evidence="3" id="KW-1185">Reference proteome</keyword>
<sequence>MFTFFSNRKKQKDKETKAHSLISTKLDRIIELLEQQKKESEGTNIHFDHVHIEHLENIIFRLDNIEIDELSGKLSIGNNIHGTEDLTNTLIQKINKENAKKEAMSDTSSPHDAKMTKTPKGYRFKNTF</sequence>
<comment type="caution">
    <text evidence="2">The sequence shown here is derived from an EMBL/GenBank/DDBJ whole genome shotgun (WGS) entry which is preliminary data.</text>
</comment>
<dbReference type="EMBL" id="JBJHQH010000002">
    <property type="protein sequence ID" value="MFK9090336.1"/>
    <property type="molecule type" value="Genomic_DNA"/>
</dbReference>
<evidence type="ECO:0000256" key="1">
    <source>
        <dbReference type="SAM" id="MobiDB-lite"/>
    </source>
</evidence>
<protein>
    <submittedName>
        <fullName evidence="2">Uncharacterized protein</fullName>
    </submittedName>
</protein>
<reference evidence="2 3" key="1">
    <citation type="submission" date="2024-11" db="EMBL/GenBank/DDBJ databases">
        <authorList>
            <person name="Lucas J.A."/>
        </authorList>
    </citation>
    <scope>NUCLEOTIDE SEQUENCE [LARGE SCALE GENOMIC DNA]</scope>
    <source>
        <strain evidence="2 3">Z 5.4</strain>
    </source>
</reference>
<dbReference type="RefSeq" id="WP_406579041.1">
    <property type="nucleotide sequence ID" value="NZ_JBJHQH010000002.1"/>
</dbReference>
<proteinExistence type="predicted"/>
<name>A0ABW8RDQ9_9BACI</name>
<feature type="region of interest" description="Disordered" evidence="1">
    <location>
        <begin position="98"/>
        <end position="120"/>
    </location>
</feature>
<dbReference type="Proteomes" id="UP001623041">
    <property type="component" value="Unassembled WGS sequence"/>
</dbReference>
<gene>
    <name evidence="2" type="ORF">ACJEBI_02410</name>
</gene>
<accession>A0ABW8RDQ9</accession>
<evidence type="ECO:0000313" key="3">
    <source>
        <dbReference type="Proteomes" id="UP001623041"/>
    </source>
</evidence>
<feature type="compositionally biased region" description="Basic and acidic residues" evidence="1">
    <location>
        <begin position="98"/>
        <end position="115"/>
    </location>
</feature>
<evidence type="ECO:0000313" key="2">
    <source>
        <dbReference type="EMBL" id="MFK9090336.1"/>
    </source>
</evidence>